<evidence type="ECO:0000313" key="1">
    <source>
        <dbReference type="EMBL" id="EZP68585.1"/>
    </source>
</evidence>
<reference evidence="1 2" key="1">
    <citation type="submission" date="2014-03" db="EMBL/GenBank/DDBJ databases">
        <title>Whole genome sequence of Novosphingobium resinovorum KF1.</title>
        <authorList>
            <person name="Gan H.M."/>
            <person name="Gan H.Y."/>
            <person name="Chew T.H."/>
            <person name="Savka M.A."/>
        </authorList>
    </citation>
    <scope>NUCLEOTIDE SEQUENCE [LARGE SCALE GENOMIC DNA]</scope>
    <source>
        <strain evidence="1 2">KF1</strain>
    </source>
</reference>
<dbReference type="Pfam" id="PF02586">
    <property type="entry name" value="SRAP"/>
    <property type="match status" value="1"/>
</dbReference>
<organism evidence="1 2">
    <name type="scientific">Novosphingobium resinovorum</name>
    <dbReference type="NCBI Taxonomy" id="158500"/>
    <lineage>
        <taxon>Bacteria</taxon>
        <taxon>Pseudomonadati</taxon>
        <taxon>Pseudomonadota</taxon>
        <taxon>Alphaproteobacteria</taxon>
        <taxon>Sphingomonadales</taxon>
        <taxon>Sphingomonadaceae</taxon>
        <taxon>Novosphingobium</taxon>
    </lineage>
</organism>
<comment type="caution">
    <text evidence="1">The sequence shown here is derived from an EMBL/GenBank/DDBJ whole genome shotgun (WGS) entry which is preliminary data.</text>
</comment>
<dbReference type="RefSeq" id="WP_036530895.1">
    <property type="nucleotide sequence ID" value="NZ_JFYZ01000079.1"/>
</dbReference>
<dbReference type="InterPro" id="IPR036590">
    <property type="entry name" value="SRAP-like"/>
</dbReference>
<dbReference type="eggNOG" id="COG2135">
    <property type="taxonomic scope" value="Bacteria"/>
</dbReference>
<dbReference type="Proteomes" id="UP000024329">
    <property type="component" value="Unassembled WGS sequence"/>
</dbReference>
<dbReference type="GO" id="GO:0106300">
    <property type="term" value="P:protein-DNA covalent cross-linking repair"/>
    <property type="evidence" value="ECO:0007669"/>
    <property type="project" value="InterPro"/>
</dbReference>
<accession>A0A031J760</accession>
<dbReference type="InterPro" id="IPR003738">
    <property type="entry name" value="SRAP"/>
</dbReference>
<dbReference type="PATRIC" id="fig|158500.4.peg.5686"/>
<dbReference type="SUPFAM" id="SSF143081">
    <property type="entry name" value="BB1717-like"/>
    <property type="match status" value="1"/>
</dbReference>
<protein>
    <submittedName>
        <fullName evidence="1">Putative ACR, family protein</fullName>
    </submittedName>
</protein>
<evidence type="ECO:0000313" key="2">
    <source>
        <dbReference type="Proteomes" id="UP000024329"/>
    </source>
</evidence>
<name>A0A031J760_9SPHN</name>
<dbReference type="Gene3D" id="3.90.1680.10">
    <property type="entry name" value="SOS response associated peptidase-like"/>
    <property type="match status" value="1"/>
</dbReference>
<sequence>MCNRARMKGEIETIWGSVAELFSERPRDNRFDPHELRPRGRAYVIREQDGVRAWDIMNWDVLGGKAPYPMTNVRNLSLPRWRRLADRRENRCVVPLTECCEFTPQKHNLGDGKPPLKGEMWFSVTDQPVFAVAGFWQGTGEGNGFTMVTCDANSLVEPIHPKAMVTILDHDDIDIWLRGSYAEIRLLQRPFVAEKMTVRGPVFPTREPATSLSS</sequence>
<gene>
    <name evidence="1" type="ORF">BV97_05606</name>
</gene>
<dbReference type="GO" id="GO:0003697">
    <property type="term" value="F:single-stranded DNA binding"/>
    <property type="evidence" value="ECO:0007669"/>
    <property type="project" value="InterPro"/>
</dbReference>
<dbReference type="AlphaFoldDB" id="A0A031J760"/>
<proteinExistence type="predicted"/>
<dbReference type="EMBL" id="JFYZ01000079">
    <property type="protein sequence ID" value="EZP68585.1"/>
    <property type="molecule type" value="Genomic_DNA"/>
</dbReference>